<sequence length="75" mass="8185">MVRTSRTAPAAPGTHARRTGRNPKCVQYGGFRPARREHAPDVAGTAQDRRNTPEGSAHHGPWVRGKRGPPRGRPL</sequence>
<dbReference type="EMBL" id="CP022433">
    <property type="protein sequence ID" value="ASN23023.1"/>
    <property type="molecule type" value="Genomic_DNA"/>
</dbReference>
<evidence type="ECO:0000313" key="3">
    <source>
        <dbReference type="Proteomes" id="UP000031501"/>
    </source>
</evidence>
<dbReference type="Proteomes" id="UP000031501">
    <property type="component" value="Chromosome"/>
</dbReference>
<keyword evidence="3" id="KW-1185">Reference proteome</keyword>
<name>A0A221NSP7_9ACTN</name>
<feature type="region of interest" description="Disordered" evidence="1">
    <location>
        <begin position="1"/>
        <end position="75"/>
    </location>
</feature>
<gene>
    <name evidence="2" type="ORF">LK07_02170</name>
</gene>
<dbReference type="AlphaFoldDB" id="A0A221NSP7"/>
<evidence type="ECO:0000313" key="2">
    <source>
        <dbReference type="EMBL" id="ASN23023.1"/>
    </source>
</evidence>
<organism evidence="2 3">
    <name type="scientific">Streptomyces pluripotens</name>
    <dbReference type="NCBI Taxonomy" id="1355015"/>
    <lineage>
        <taxon>Bacteria</taxon>
        <taxon>Bacillati</taxon>
        <taxon>Actinomycetota</taxon>
        <taxon>Actinomycetes</taxon>
        <taxon>Kitasatosporales</taxon>
        <taxon>Streptomycetaceae</taxon>
        <taxon>Streptomyces</taxon>
    </lineage>
</organism>
<feature type="compositionally biased region" description="Basic residues" evidence="1">
    <location>
        <begin position="64"/>
        <end position="75"/>
    </location>
</feature>
<protein>
    <submittedName>
        <fullName evidence="2">Uncharacterized protein</fullName>
    </submittedName>
</protein>
<accession>A0A221NSP7</accession>
<dbReference type="KEGG" id="splu:LK06_001080"/>
<reference evidence="2 3" key="1">
    <citation type="submission" date="2017-07" db="EMBL/GenBank/DDBJ databases">
        <title>Genome sequence of Streptomyces pluripotens MUSC 137T.</title>
        <authorList>
            <person name="Ser H.-L."/>
            <person name="Lee L.-H."/>
        </authorList>
    </citation>
    <scope>NUCLEOTIDE SEQUENCE [LARGE SCALE GENOMIC DNA]</scope>
    <source>
        <strain evidence="2 3">MUSC 137</strain>
    </source>
</reference>
<evidence type="ECO:0000256" key="1">
    <source>
        <dbReference type="SAM" id="MobiDB-lite"/>
    </source>
</evidence>
<proteinExistence type="predicted"/>